<dbReference type="Pfam" id="PF02661">
    <property type="entry name" value="Fic"/>
    <property type="match status" value="1"/>
</dbReference>
<dbReference type="GO" id="GO:0005524">
    <property type="term" value="F:ATP binding"/>
    <property type="evidence" value="ECO:0007669"/>
    <property type="project" value="UniProtKB-KW"/>
</dbReference>
<dbReference type="EC" id="2.7.7.108" evidence="5"/>
<evidence type="ECO:0000256" key="7">
    <source>
        <dbReference type="ARBA" id="ARBA00048696"/>
    </source>
</evidence>
<dbReference type="InterPro" id="IPR036597">
    <property type="entry name" value="Fido-like_dom_sf"/>
</dbReference>
<accession>A0A2U3L5M5</accession>
<dbReference type="InterPro" id="IPR003812">
    <property type="entry name" value="Fido"/>
</dbReference>
<dbReference type="GO" id="GO:0070733">
    <property type="term" value="F:AMPylase activity"/>
    <property type="evidence" value="ECO:0007669"/>
    <property type="project" value="UniProtKB-EC"/>
</dbReference>
<dbReference type="EMBL" id="OMOF01000312">
    <property type="protein sequence ID" value="SPF47150.1"/>
    <property type="molecule type" value="Genomic_DNA"/>
</dbReference>
<dbReference type="AlphaFoldDB" id="A0A2U3L5M5"/>
<dbReference type="PROSITE" id="PS51459">
    <property type="entry name" value="FIDO"/>
    <property type="match status" value="1"/>
</dbReference>
<keyword evidence="9" id="KW-0131">Cell cycle</keyword>
<keyword evidence="3" id="KW-0547">Nucleotide-binding</keyword>
<evidence type="ECO:0000256" key="2">
    <source>
        <dbReference type="ARBA" id="ARBA00022695"/>
    </source>
</evidence>
<evidence type="ECO:0000256" key="6">
    <source>
        <dbReference type="ARBA" id="ARBA00047939"/>
    </source>
</evidence>
<dbReference type="Gene3D" id="1.10.3290.10">
    <property type="entry name" value="Fido-like domain"/>
    <property type="match status" value="1"/>
</dbReference>
<dbReference type="PANTHER" id="PTHR39560:SF1">
    <property type="entry name" value="PROTEIN ADENYLYLTRANSFERASE FIC-RELATED"/>
    <property type="match status" value="1"/>
</dbReference>
<protein>
    <recommendedName>
        <fullName evidence="5">protein adenylyltransferase</fullName>
        <ecNumber evidence="5">2.7.7.108</ecNumber>
    </recommendedName>
</protein>
<feature type="domain" description="Fido" evidence="8">
    <location>
        <begin position="48"/>
        <end position="196"/>
    </location>
</feature>
<dbReference type="SUPFAM" id="SSF140931">
    <property type="entry name" value="Fic-like"/>
    <property type="match status" value="1"/>
</dbReference>
<dbReference type="Proteomes" id="UP000238916">
    <property type="component" value="Unassembled WGS sequence"/>
</dbReference>
<name>A0A2U3L5M5_9FIRM</name>
<sequence>MNDPYLYEGSSILRNLLNIHDEKELDIAEAELSQANMMLLYEQGFNVFSTQGIKTIHKVLFEDVYDWAGEFRTINIQKREPLLAGISVWYSDAENIKKDLDSAWKALNKIKWRNLSREDFAAQIARIFPPLWQVHPFREGNTRTIVMLMTFFVEHYDYYFDKELLAASAGYVRNAFVMASLGQYSEFEHLDKILLDAICTEPIEYTDDLDQEESVPQGEKYQKYKTDYKPVAHEYRVDDEENKK</sequence>
<reference evidence="10" key="1">
    <citation type="submission" date="2018-02" db="EMBL/GenBank/DDBJ databases">
        <authorList>
            <person name="Hausmann B."/>
        </authorList>
    </citation>
    <scope>NUCLEOTIDE SEQUENCE [LARGE SCALE GENOMIC DNA]</scope>
    <source>
        <strain evidence="10">Peat soil MAG SbF1</strain>
    </source>
</reference>
<evidence type="ECO:0000313" key="9">
    <source>
        <dbReference type="EMBL" id="SPF47150.1"/>
    </source>
</evidence>
<organism evidence="9 10">
    <name type="scientific">Candidatus Desulfosporosinus infrequens</name>
    <dbReference type="NCBI Taxonomy" id="2043169"/>
    <lineage>
        <taxon>Bacteria</taxon>
        <taxon>Bacillati</taxon>
        <taxon>Bacillota</taxon>
        <taxon>Clostridia</taxon>
        <taxon>Eubacteriales</taxon>
        <taxon>Desulfitobacteriaceae</taxon>
        <taxon>Desulfosporosinus</taxon>
    </lineage>
</organism>
<comment type="catalytic activity">
    <reaction evidence="6">
        <text>L-threonyl-[protein] + ATP = 3-O-(5'-adenylyl)-L-threonyl-[protein] + diphosphate</text>
        <dbReference type="Rhea" id="RHEA:54292"/>
        <dbReference type="Rhea" id="RHEA-COMP:11060"/>
        <dbReference type="Rhea" id="RHEA-COMP:13847"/>
        <dbReference type="ChEBI" id="CHEBI:30013"/>
        <dbReference type="ChEBI" id="CHEBI:30616"/>
        <dbReference type="ChEBI" id="CHEBI:33019"/>
        <dbReference type="ChEBI" id="CHEBI:138113"/>
        <dbReference type="EC" id="2.7.7.108"/>
    </reaction>
</comment>
<evidence type="ECO:0000256" key="3">
    <source>
        <dbReference type="ARBA" id="ARBA00022741"/>
    </source>
</evidence>
<gene>
    <name evidence="9" type="ORF">SBF1_380011</name>
</gene>
<dbReference type="OrthoDB" id="9813719at2"/>
<keyword evidence="1" id="KW-0808">Transferase</keyword>
<evidence type="ECO:0000256" key="4">
    <source>
        <dbReference type="ARBA" id="ARBA00022840"/>
    </source>
</evidence>
<dbReference type="GO" id="GO:0051301">
    <property type="term" value="P:cell division"/>
    <property type="evidence" value="ECO:0007669"/>
    <property type="project" value="UniProtKB-KW"/>
</dbReference>
<evidence type="ECO:0000313" key="10">
    <source>
        <dbReference type="Proteomes" id="UP000238916"/>
    </source>
</evidence>
<evidence type="ECO:0000256" key="1">
    <source>
        <dbReference type="ARBA" id="ARBA00022679"/>
    </source>
</evidence>
<comment type="catalytic activity">
    <reaction evidence="7">
        <text>L-tyrosyl-[protein] + ATP = O-(5'-adenylyl)-L-tyrosyl-[protein] + diphosphate</text>
        <dbReference type="Rhea" id="RHEA:54288"/>
        <dbReference type="Rhea" id="RHEA-COMP:10136"/>
        <dbReference type="Rhea" id="RHEA-COMP:13846"/>
        <dbReference type="ChEBI" id="CHEBI:30616"/>
        <dbReference type="ChEBI" id="CHEBI:33019"/>
        <dbReference type="ChEBI" id="CHEBI:46858"/>
        <dbReference type="ChEBI" id="CHEBI:83624"/>
        <dbReference type="EC" id="2.7.7.108"/>
    </reaction>
</comment>
<evidence type="ECO:0000256" key="5">
    <source>
        <dbReference type="ARBA" id="ARBA00034531"/>
    </source>
</evidence>
<keyword evidence="4" id="KW-0067">ATP-binding</keyword>
<dbReference type="GO" id="GO:0051302">
    <property type="term" value="P:regulation of cell division"/>
    <property type="evidence" value="ECO:0007669"/>
    <property type="project" value="TreeGrafter"/>
</dbReference>
<evidence type="ECO:0000259" key="8">
    <source>
        <dbReference type="PROSITE" id="PS51459"/>
    </source>
</evidence>
<keyword evidence="9" id="KW-0132">Cell division</keyword>
<proteinExistence type="predicted"/>
<keyword evidence="2" id="KW-0548">Nucleotidyltransferase</keyword>
<dbReference type="PANTHER" id="PTHR39560">
    <property type="entry name" value="PROTEIN ADENYLYLTRANSFERASE FIC-RELATED"/>
    <property type="match status" value="1"/>
</dbReference>